<feature type="non-terminal residue" evidence="1">
    <location>
        <position position="1"/>
    </location>
</feature>
<evidence type="ECO:0000313" key="1">
    <source>
        <dbReference type="EMBL" id="KAI9460452.1"/>
    </source>
</evidence>
<keyword evidence="2" id="KW-1185">Reference proteome</keyword>
<sequence length="77" mass="9020">GQLKPYITSTPIWETKTLFGQSTFRYVCHDVEQNELVYLKDYWHTNFPNIEKEGDIYHDLQEAKVCYIPRLGPAGNV</sequence>
<dbReference type="EMBL" id="JAGFNK010000187">
    <property type="protein sequence ID" value="KAI9460452.1"/>
    <property type="molecule type" value="Genomic_DNA"/>
</dbReference>
<proteinExistence type="predicted"/>
<comment type="caution">
    <text evidence="1">The sequence shown here is derived from an EMBL/GenBank/DDBJ whole genome shotgun (WGS) entry which is preliminary data.</text>
</comment>
<organism evidence="1 2">
    <name type="scientific">Russula earlei</name>
    <dbReference type="NCBI Taxonomy" id="71964"/>
    <lineage>
        <taxon>Eukaryota</taxon>
        <taxon>Fungi</taxon>
        <taxon>Dikarya</taxon>
        <taxon>Basidiomycota</taxon>
        <taxon>Agaricomycotina</taxon>
        <taxon>Agaricomycetes</taxon>
        <taxon>Russulales</taxon>
        <taxon>Russulaceae</taxon>
        <taxon>Russula</taxon>
    </lineage>
</organism>
<name>A0ACC0U324_9AGAM</name>
<feature type="non-terminal residue" evidence="1">
    <location>
        <position position="77"/>
    </location>
</feature>
<reference evidence="1" key="1">
    <citation type="submission" date="2021-03" db="EMBL/GenBank/DDBJ databases">
        <title>Evolutionary priming and transition to the ectomycorrhizal habit in an iconic lineage of mushroom-forming fungi: is preadaptation a requirement?</title>
        <authorList>
            <consortium name="DOE Joint Genome Institute"/>
            <person name="Looney B.P."/>
            <person name="Miyauchi S."/>
            <person name="Morin E."/>
            <person name="Drula E."/>
            <person name="Courty P.E."/>
            <person name="Chicoki N."/>
            <person name="Fauchery L."/>
            <person name="Kohler A."/>
            <person name="Kuo A."/>
            <person name="LaButti K."/>
            <person name="Pangilinan J."/>
            <person name="Lipzen A."/>
            <person name="Riley R."/>
            <person name="Andreopoulos W."/>
            <person name="He G."/>
            <person name="Johnson J."/>
            <person name="Barry K.W."/>
            <person name="Grigoriev I.V."/>
            <person name="Nagy L."/>
            <person name="Hibbett D."/>
            <person name="Henrissat B."/>
            <person name="Matheny P.B."/>
            <person name="Labbe J."/>
            <person name="Martin A.F."/>
        </authorList>
    </citation>
    <scope>NUCLEOTIDE SEQUENCE</scope>
    <source>
        <strain evidence="1">BPL698</strain>
    </source>
</reference>
<dbReference type="Proteomes" id="UP001207468">
    <property type="component" value="Unassembled WGS sequence"/>
</dbReference>
<evidence type="ECO:0000313" key="2">
    <source>
        <dbReference type="Proteomes" id="UP001207468"/>
    </source>
</evidence>
<accession>A0ACC0U324</accession>
<protein>
    <submittedName>
        <fullName evidence="1">Uncharacterized protein</fullName>
    </submittedName>
</protein>
<gene>
    <name evidence="1" type="ORF">F5148DRAFT_945218</name>
</gene>